<dbReference type="PANTHER" id="PTHR45947">
    <property type="entry name" value="SULFOQUINOVOSYL TRANSFERASE SQD2"/>
    <property type="match status" value="1"/>
</dbReference>
<dbReference type="EMBL" id="QROB01000028">
    <property type="protein sequence ID" value="RHK84593.1"/>
    <property type="molecule type" value="Genomic_DNA"/>
</dbReference>
<feature type="domain" description="Glycosyl transferase family 1" evidence="1">
    <location>
        <begin position="188"/>
        <end position="336"/>
    </location>
</feature>
<evidence type="ECO:0000313" key="5">
    <source>
        <dbReference type="EMBL" id="KAB6522469.1"/>
    </source>
</evidence>
<dbReference type="Proteomes" id="UP001181258">
    <property type="component" value="Unassembled WGS sequence"/>
</dbReference>
<dbReference type="SUPFAM" id="SSF53756">
    <property type="entry name" value="UDP-Glycosyltransferase/glycogen phosphorylase"/>
    <property type="match status" value="1"/>
</dbReference>
<accession>A0A3E4KEH4</accession>
<evidence type="ECO:0000313" key="12">
    <source>
        <dbReference type="Proteomes" id="UP001181258"/>
    </source>
</evidence>
<evidence type="ECO:0000313" key="10">
    <source>
        <dbReference type="Proteomes" id="UP000469427"/>
    </source>
</evidence>
<evidence type="ECO:0000259" key="1">
    <source>
        <dbReference type="Pfam" id="PF00534"/>
    </source>
</evidence>
<dbReference type="RefSeq" id="WP_110506671.1">
    <property type="nucleotide sequence ID" value="NZ_BAABZK010000001.1"/>
</dbReference>
<dbReference type="Gene3D" id="3.40.50.2000">
    <property type="entry name" value="Glycogen Phosphorylase B"/>
    <property type="match status" value="2"/>
</dbReference>
<evidence type="ECO:0000313" key="6">
    <source>
        <dbReference type="EMBL" id="MDU0249482.1"/>
    </source>
</evidence>
<evidence type="ECO:0000313" key="3">
    <source>
        <dbReference type="EMBL" id="KAB6446866.1"/>
    </source>
</evidence>
<dbReference type="AlphaFoldDB" id="A0A3E4KEH4"/>
<gene>
    <name evidence="7" type="ORF">DW043_16785</name>
    <name evidence="5" type="ORF">GAY98_21335</name>
    <name evidence="4" type="ORF">GAZ06_20730</name>
    <name evidence="3" type="ORF">GAZ09_20465</name>
    <name evidence="6" type="ORF">RVY68_12525</name>
</gene>
<evidence type="ECO:0000313" key="8">
    <source>
        <dbReference type="Proteomes" id="UP000286392"/>
    </source>
</evidence>
<evidence type="ECO:0000259" key="2">
    <source>
        <dbReference type="Pfam" id="PF13439"/>
    </source>
</evidence>
<keyword evidence="6" id="KW-0808">Transferase</keyword>
<dbReference type="Proteomes" id="UP000483142">
    <property type="component" value="Unassembled WGS sequence"/>
</dbReference>
<proteinExistence type="predicted"/>
<dbReference type="CDD" id="cd03801">
    <property type="entry name" value="GT4_PimA-like"/>
    <property type="match status" value="1"/>
</dbReference>
<dbReference type="Pfam" id="PF00534">
    <property type="entry name" value="Glycos_transf_1"/>
    <property type="match status" value="1"/>
</dbReference>
<feature type="domain" description="Glycosyltransferase subfamily 4-like N-terminal" evidence="2">
    <location>
        <begin position="12"/>
        <end position="178"/>
    </location>
</feature>
<reference evidence="9 10" key="2">
    <citation type="journal article" date="2019" name="Nat. Med.">
        <title>A library of human gut bacterial isolates paired with longitudinal multiomics data enables mechanistic microbiome research.</title>
        <authorList>
            <person name="Poyet M."/>
            <person name="Groussin M."/>
            <person name="Gibbons S.M."/>
            <person name="Avila-Pacheco J."/>
            <person name="Jiang X."/>
            <person name="Kearney S.M."/>
            <person name="Perrotta A.R."/>
            <person name="Berdy B."/>
            <person name="Zhao S."/>
            <person name="Lieberman T.D."/>
            <person name="Swanson P.K."/>
            <person name="Smith M."/>
            <person name="Roesemann S."/>
            <person name="Alexander J.E."/>
            <person name="Rich S.A."/>
            <person name="Livny J."/>
            <person name="Vlamakis H."/>
            <person name="Clish C."/>
            <person name="Bullock K."/>
            <person name="Deik A."/>
            <person name="Scott J."/>
            <person name="Pierce K.A."/>
            <person name="Xavier R.J."/>
            <person name="Alm E.J."/>
        </authorList>
    </citation>
    <scope>NUCLEOTIDE SEQUENCE [LARGE SCALE GENOMIC DNA]</scope>
    <source>
        <strain evidence="5 10">BIOML-A122</strain>
        <strain evidence="4 9">BIOML-A140</strain>
        <strain evidence="3 11">BIOML-A141</strain>
    </source>
</reference>
<sequence length="374" mass="42083">MKVTHIFWSLGFGGIETMLVNIANAQAEAGSEVSVLIINELYEQSLVNSLDKRVNLVFLNRKKGAITPWFIVRLNRILERSKPDVIHLHRSDLYHFVWGKKLKSKVCITLHALPKGLVRREGVMHIVWRKIKKRSVLYSNVVDMDRIPHVFTISEVVQKTLYDNYGVESTVVCNGIVTSCFVSRPKTMPKGQLRVVMVSRLEHDKKGQDLLIRAAAALQGTVTVDFIGIGSSMEYLKQLTAELHAETYVRFLGKQTQDYVAAHLTDYDLFVQPSRWEGFGLTVAEAMAAGVPVLVSEGQGPAEVTQGSRYGWLFANGDADDLQRQIVFIKENYGEAMTKADEAKDYVRNTYDVSVTARAYLQEYEKIVCGCSKS</sequence>
<dbReference type="Proteomes" id="UP000468344">
    <property type="component" value="Unassembled WGS sequence"/>
</dbReference>
<comment type="caution">
    <text evidence="6">The sequence shown here is derived from an EMBL/GenBank/DDBJ whole genome shotgun (WGS) entry which is preliminary data.</text>
</comment>
<organism evidence="6 12">
    <name type="scientific">Phocaeicola vulgatus</name>
    <name type="common">Bacteroides vulgatus</name>
    <dbReference type="NCBI Taxonomy" id="821"/>
    <lineage>
        <taxon>Bacteria</taxon>
        <taxon>Pseudomonadati</taxon>
        <taxon>Bacteroidota</taxon>
        <taxon>Bacteroidia</taxon>
        <taxon>Bacteroidales</taxon>
        <taxon>Bacteroidaceae</taxon>
        <taxon>Phocaeicola</taxon>
    </lineage>
</organism>
<evidence type="ECO:0000313" key="7">
    <source>
        <dbReference type="EMBL" id="RHK84593.1"/>
    </source>
</evidence>
<name>A0A3E4KEH4_PHOVU</name>
<keyword evidence="6" id="KW-0328">Glycosyltransferase</keyword>
<evidence type="ECO:0000313" key="4">
    <source>
        <dbReference type="EMBL" id="KAB6471765.1"/>
    </source>
</evidence>
<dbReference type="EMBL" id="WDBZ01000058">
    <property type="protein sequence ID" value="KAB6446866.1"/>
    <property type="molecule type" value="Genomic_DNA"/>
</dbReference>
<dbReference type="Proteomes" id="UP000286392">
    <property type="component" value="Unassembled WGS sequence"/>
</dbReference>
<dbReference type="EMBL" id="WDBI01000051">
    <property type="protein sequence ID" value="KAB6522469.1"/>
    <property type="molecule type" value="Genomic_DNA"/>
</dbReference>
<dbReference type="EMBL" id="WDBY01000058">
    <property type="protein sequence ID" value="KAB6471765.1"/>
    <property type="molecule type" value="Genomic_DNA"/>
</dbReference>
<dbReference type="Pfam" id="PF13439">
    <property type="entry name" value="Glyco_transf_4"/>
    <property type="match status" value="1"/>
</dbReference>
<dbReference type="InterPro" id="IPR001296">
    <property type="entry name" value="Glyco_trans_1"/>
</dbReference>
<dbReference type="EMBL" id="JAWDHD010000011">
    <property type="protein sequence ID" value="MDU0249482.1"/>
    <property type="molecule type" value="Genomic_DNA"/>
</dbReference>
<reference evidence="7 8" key="1">
    <citation type="submission" date="2018-08" db="EMBL/GenBank/DDBJ databases">
        <title>A genome reference for cultivated species of the human gut microbiota.</title>
        <authorList>
            <person name="Zou Y."/>
            <person name="Xue W."/>
            <person name="Luo G."/>
        </authorList>
    </citation>
    <scope>NUCLEOTIDE SEQUENCE [LARGE SCALE GENOMIC DNA]</scope>
    <source>
        <strain evidence="7 8">AF39-8AT</strain>
    </source>
</reference>
<dbReference type="PANTHER" id="PTHR45947:SF3">
    <property type="entry name" value="SULFOQUINOVOSYL TRANSFERASE SQD2"/>
    <property type="match status" value="1"/>
</dbReference>
<dbReference type="GO" id="GO:0016757">
    <property type="term" value="F:glycosyltransferase activity"/>
    <property type="evidence" value="ECO:0007669"/>
    <property type="project" value="UniProtKB-KW"/>
</dbReference>
<dbReference type="InterPro" id="IPR028098">
    <property type="entry name" value="Glyco_trans_4-like_N"/>
</dbReference>
<dbReference type="EC" id="2.4.-.-" evidence="6"/>
<reference evidence="6" key="3">
    <citation type="submission" date="2023-10" db="EMBL/GenBank/DDBJ databases">
        <title>Genome of potential pathogenic bacteria in Crohn's disease.</title>
        <authorList>
            <person name="Rodriguez-Palacios A."/>
        </authorList>
    </citation>
    <scope>NUCLEOTIDE SEQUENCE</scope>
    <source>
        <strain evidence="6">CavFT-hAR107</strain>
    </source>
</reference>
<evidence type="ECO:0000313" key="9">
    <source>
        <dbReference type="Proteomes" id="UP000468344"/>
    </source>
</evidence>
<evidence type="ECO:0000313" key="11">
    <source>
        <dbReference type="Proteomes" id="UP000483142"/>
    </source>
</evidence>
<protein>
    <submittedName>
        <fullName evidence="6 7">Glycosyltransferase</fullName>
        <ecNumber evidence="6">2.4.-.-</ecNumber>
    </submittedName>
</protein>
<dbReference type="Proteomes" id="UP000469427">
    <property type="component" value="Unassembled WGS sequence"/>
</dbReference>
<dbReference type="InterPro" id="IPR050194">
    <property type="entry name" value="Glycosyltransferase_grp1"/>
</dbReference>